<dbReference type="GO" id="GO:0005524">
    <property type="term" value="F:ATP binding"/>
    <property type="evidence" value="ECO:0007669"/>
    <property type="project" value="UniProtKB-UniRule"/>
</dbReference>
<evidence type="ECO:0000313" key="17">
    <source>
        <dbReference type="Proteomes" id="UP000030746"/>
    </source>
</evidence>
<dbReference type="GeneID" id="20247391"/>
<dbReference type="SMART" id="SM00220">
    <property type="entry name" value="S_TKc"/>
    <property type="match status" value="1"/>
</dbReference>
<evidence type="ECO:0000256" key="7">
    <source>
        <dbReference type="ARBA" id="ARBA00022741"/>
    </source>
</evidence>
<keyword evidence="8" id="KW-0418">Kinase</keyword>
<evidence type="ECO:0000259" key="15">
    <source>
        <dbReference type="PROSITE" id="PS50011"/>
    </source>
</evidence>
<dbReference type="FunFam" id="3.30.200.20:FF:000097">
    <property type="entry name" value="Probable serine/threonine-protein kinase nek1"/>
    <property type="match status" value="1"/>
</dbReference>
<dbReference type="GO" id="GO:0004674">
    <property type="term" value="F:protein serine/threonine kinase activity"/>
    <property type="evidence" value="ECO:0007669"/>
    <property type="project" value="UniProtKB-KW"/>
</dbReference>
<keyword evidence="4 14" id="KW-0723">Serine/threonine-protein kinase</keyword>
<evidence type="ECO:0000313" key="16">
    <source>
        <dbReference type="EMBL" id="ESO95840.1"/>
    </source>
</evidence>
<evidence type="ECO:0000256" key="6">
    <source>
        <dbReference type="ARBA" id="ARBA00022723"/>
    </source>
</evidence>
<dbReference type="STRING" id="225164.V4AM82"/>
<gene>
    <name evidence="16" type="ORF">LOTGIDRAFT_227195</name>
</gene>
<dbReference type="PROSITE" id="PS50011">
    <property type="entry name" value="PROTEIN_KINASE_DOM"/>
    <property type="match status" value="1"/>
</dbReference>
<keyword evidence="9 13" id="KW-0067">ATP-binding</keyword>
<dbReference type="RefSeq" id="XP_009053467.1">
    <property type="nucleotide sequence ID" value="XM_009055219.1"/>
</dbReference>
<dbReference type="HOGENOM" id="CLU_000288_63_23_1"/>
<evidence type="ECO:0000256" key="8">
    <source>
        <dbReference type="ARBA" id="ARBA00022777"/>
    </source>
</evidence>
<feature type="domain" description="Protein kinase" evidence="15">
    <location>
        <begin position="5"/>
        <end position="263"/>
    </location>
</feature>
<keyword evidence="17" id="KW-1185">Reference proteome</keyword>
<dbReference type="PROSITE" id="PS00108">
    <property type="entry name" value="PROTEIN_KINASE_ST"/>
    <property type="match status" value="1"/>
</dbReference>
<dbReference type="Gene3D" id="1.10.510.10">
    <property type="entry name" value="Transferase(Phosphotransferase) domain 1"/>
    <property type="match status" value="1"/>
</dbReference>
<comment type="cofactor">
    <cofactor evidence="1">
        <name>Mg(2+)</name>
        <dbReference type="ChEBI" id="CHEBI:18420"/>
    </cofactor>
</comment>
<organism evidence="16 17">
    <name type="scientific">Lottia gigantea</name>
    <name type="common">Giant owl limpet</name>
    <dbReference type="NCBI Taxonomy" id="225164"/>
    <lineage>
        <taxon>Eukaryota</taxon>
        <taxon>Metazoa</taxon>
        <taxon>Spiralia</taxon>
        <taxon>Lophotrochozoa</taxon>
        <taxon>Mollusca</taxon>
        <taxon>Gastropoda</taxon>
        <taxon>Patellogastropoda</taxon>
        <taxon>Lottioidea</taxon>
        <taxon>Lottiidae</taxon>
        <taxon>Lottia</taxon>
    </lineage>
</organism>
<protein>
    <recommendedName>
        <fullName evidence="3">non-specific serine/threonine protein kinase</fullName>
        <ecNumber evidence="3">2.7.11.1</ecNumber>
    </recommendedName>
</protein>
<dbReference type="KEGG" id="lgi:LOTGIDRAFT_227195"/>
<accession>V4AM82</accession>
<keyword evidence="6" id="KW-0479">Metal-binding</keyword>
<dbReference type="InterPro" id="IPR011009">
    <property type="entry name" value="Kinase-like_dom_sf"/>
</dbReference>
<dbReference type="AlphaFoldDB" id="V4AM82"/>
<evidence type="ECO:0000256" key="9">
    <source>
        <dbReference type="ARBA" id="ARBA00022840"/>
    </source>
</evidence>
<dbReference type="OrthoDB" id="248923at2759"/>
<dbReference type="OMA" id="YKCHYGE"/>
<proteinExistence type="inferred from homology"/>
<dbReference type="CTD" id="20247391"/>
<dbReference type="InterPro" id="IPR000719">
    <property type="entry name" value="Prot_kinase_dom"/>
</dbReference>
<dbReference type="FunFam" id="1.10.510.10:FF:000172">
    <property type="entry name" value="serine/threonine-protein kinase Nek1 isoform X1"/>
    <property type="match status" value="1"/>
</dbReference>
<dbReference type="InterPro" id="IPR008271">
    <property type="entry name" value="Ser/Thr_kinase_AS"/>
</dbReference>
<comment type="catalytic activity">
    <reaction evidence="12">
        <text>L-seryl-[protein] + ATP = O-phospho-L-seryl-[protein] + ADP + H(+)</text>
        <dbReference type="Rhea" id="RHEA:17989"/>
        <dbReference type="Rhea" id="RHEA-COMP:9863"/>
        <dbReference type="Rhea" id="RHEA-COMP:11604"/>
        <dbReference type="ChEBI" id="CHEBI:15378"/>
        <dbReference type="ChEBI" id="CHEBI:29999"/>
        <dbReference type="ChEBI" id="CHEBI:30616"/>
        <dbReference type="ChEBI" id="CHEBI:83421"/>
        <dbReference type="ChEBI" id="CHEBI:456216"/>
        <dbReference type="EC" id="2.7.11.1"/>
    </reaction>
</comment>
<evidence type="ECO:0000256" key="1">
    <source>
        <dbReference type="ARBA" id="ARBA00001946"/>
    </source>
</evidence>
<evidence type="ECO:0000256" key="2">
    <source>
        <dbReference type="ARBA" id="ARBA00010886"/>
    </source>
</evidence>
<evidence type="ECO:0000256" key="12">
    <source>
        <dbReference type="ARBA" id="ARBA00048679"/>
    </source>
</evidence>
<sequence length="339" mass="38541">MAGDYDKLHVLGSGTYGKAWLAIVKSSQRQCVLKEIKVSDMTKKEIDQTITEVTVLARCKHENIIRYSGAYVDGGSLFIAMEYAESGDIGKKILDQRGIHFPESMILSWFVQINMALCYIHSHHILHRDLKPQNIFLTNENTIKLGDFGIARVLRDKHDLAMTVIGTPYYLSPEICQKQPYNHKSDMWALGCVLYELCCLRVPFSAPDFTSLVMIILSGSFDPIPRHYGPLLEDLVGVLLRTQPDSRPTSEQILCIPAMQPYVLEYTTNLNRAIYEKKRRLASPNIEAMNAAKKEKLEDVCNKKMADNKNICKNLEKEEEMKEVDDDTGLFCLSEPFQP</sequence>
<evidence type="ECO:0000256" key="14">
    <source>
        <dbReference type="RuleBase" id="RU000304"/>
    </source>
</evidence>
<comment type="catalytic activity">
    <reaction evidence="11">
        <text>L-threonyl-[protein] + ATP = O-phospho-L-threonyl-[protein] + ADP + H(+)</text>
        <dbReference type="Rhea" id="RHEA:46608"/>
        <dbReference type="Rhea" id="RHEA-COMP:11060"/>
        <dbReference type="Rhea" id="RHEA-COMP:11605"/>
        <dbReference type="ChEBI" id="CHEBI:15378"/>
        <dbReference type="ChEBI" id="CHEBI:30013"/>
        <dbReference type="ChEBI" id="CHEBI:30616"/>
        <dbReference type="ChEBI" id="CHEBI:61977"/>
        <dbReference type="ChEBI" id="CHEBI:456216"/>
        <dbReference type="EC" id="2.7.11.1"/>
    </reaction>
</comment>
<evidence type="ECO:0000256" key="5">
    <source>
        <dbReference type="ARBA" id="ARBA00022679"/>
    </source>
</evidence>
<keyword evidence="10" id="KW-0460">Magnesium</keyword>
<dbReference type="Pfam" id="PF00069">
    <property type="entry name" value="Pkinase"/>
    <property type="match status" value="1"/>
</dbReference>
<evidence type="ECO:0000256" key="10">
    <source>
        <dbReference type="ARBA" id="ARBA00022842"/>
    </source>
</evidence>
<dbReference type="SUPFAM" id="SSF56112">
    <property type="entry name" value="Protein kinase-like (PK-like)"/>
    <property type="match status" value="1"/>
</dbReference>
<keyword evidence="7 13" id="KW-0547">Nucleotide-binding</keyword>
<keyword evidence="5" id="KW-0808">Transferase</keyword>
<dbReference type="CDD" id="cd08215">
    <property type="entry name" value="STKc_Nek"/>
    <property type="match status" value="1"/>
</dbReference>
<dbReference type="PANTHER" id="PTHR44899:SF3">
    <property type="entry name" value="SERINE_THREONINE-PROTEIN KINASE NEK1"/>
    <property type="match status" value="1"/>
</dbReference>
<evidence type="ECO:0000256" key="4">
    <source>
        <dbReference type="ARBA" id="ARBA00022527"/>
    </source>
</evidence>
<comment type="similarity">
    <text evidence="2">Belongs to the protein kinase superfamily. NEK Ser/Thr protein kinase family. NIMA subfamily.</text>
</comment>
<dbReference type="GO" id="GO:0046872">
    <property type="term" value="F:metal ion binding"/>
    <property type="evidence" value="ECO:0007669"/>
    <property type="project" value="UniProtKB-KW"/>
</dbReference>
<feature type="binding site" evidence="13">
    <location>
        <position position="34"/>
    </location>
    <ligand>
        <name>ATP</name>
        <dbReference type="ChEBI" id="CHEBI:30616"/>
    </ligand>
</feature>
<name>V4AM82_LOTGI</name>
<dbReference type="EMBL" id="KB201607">
    <property type="protein sequence ID" value="ESO95840.1"/>
    <property type="molecule type" value="Genomic_DNA"/>
</dbReference>
<evidence type="ECO:0000256" key="13">
    <source>
        <dbReference type="PROSITE-ProRule" id="PRU10141"/>
    </source>
</evidence>
<dbReference type="EC" id="2.7.11.1" evidence="3"/>
<evidence type="ECO:0000256" key="3">
    <source>
        <dbReference type="ARBA" id="ARBA00012513"/>
    </source>
</evidence>
<dbReference type="PANTHER" id="PTHR44899">
    <property type="entry name" value="CAMK FAMILY PROTEIN KINASE"/>
    <property type="match status" value="1"/>
</dbReference>
<dbReference type="Proteomes" id="UP000030746">
    <property type="component" value="Unassembled WGS sequence"/>
</dbReference>
<evidence type="ECO:0000256" key="11">
    <source>
        <dbReference type="ARBA" id="ARBA00047899"/>
    </source>
</evidence>
<dbReference type="InterPro" id="IPR051131">
    <property type="entry name" value="NEK_Ser/Thr_kinase_NIMA"/>
</dbReference>
<dbReference type="PROSITE" id="PS00107">
    <property type="entry name" value="PROTEIN_KINASE_ATP"/>
    <property type="match status" value="1"/>
</dbReference>
<dbReference type="InterPro" id="IPR017441">
    <property type="entry name" value="Protein_kinase_ATP_BS"/>
</dbReference>
<reference evidence="16 17" key="1">
    <citation type="journal article" date="2013" name="Nature">
        <title>Insights into bilaterian evolution from three spiralian genomes.</title>
        <authorList>
            <person name="Simakov O."/>
            <person name="Marletaz F."/>
            <person name="Cho S.J."/>
            <person name="Edsinger-Gonzales E."/>
            <person name="Havlak P."/>
            <person name="Hellsten U."/>
            <person name="Kuo D.H."/>
            <person name="Larsson T."/>
            <person name="Lv J."/>
            <person name="Arendt D."/>
            <person name="Savage R."/>
            <person name="Osoegawa K."/>
            <person name="de Jong P."/>
            <person name="Grimwood J."/>
            <person name="Chapman J.A."/>
            <person name="Shapiro H."/>
            <person name="Aerts A."/>
            <person name="Otillar R.P."/>
            <person name="Terry A.Y."/>
            <person name="Boore J.L."/>
            <person name="Grigoriev I.V."/>
            <person name="Lindberg D.R."/>
            <person name="Seaver E.C."/>
            <person name="Weisblat D.A."/>
            <person name="Putnam N.H."/>
            <person name="Rokhsar D.S."/>
        </authorList>
    </citation>
    <scope>NUCLEOTIDE SEQUENCE [LARGE SCALE GENOMIC DNA]</scope>
</reference>